<evidence type="ECO:0000313" key="2">
    <source>
        <dbReference type="Proteomes" id="UP000494260"/>
    </source>
</evidence>
<evidence type="ECO:0008006" key="3">
    <source>
        <dbReference type="Google" id="ProtNLM"/>
    </source>
</evidence>
<proteinExistence type="predicted"/>
<dbReference type="RefSeq" id="WP_254609479.1">
    <property type="nucleotide sequence ID" value="NZ_CABVQH010000012.1"/>
</dbReference>
<organism evidence="1 2">
    <name type="scientific">Burkholderia lata (strain ATCC 17760 / DSM 23089 / LMG 22485 / NCIMB 9086 / R18194 / 383)</name>
    <dbReference type="NCBI Taxonomy" id="482957"/>
    <lineage>
        <taxon>Bacteria</taxon>
        <taxon>Pseudomonadati</taxon>
        <taxon>Pseudomonadota</taxon>
        <taxon>Betaproteobacteria</taxon>
        <taxon>Burkholderiales</taxon>
        <taxon>Burkholderiaceae</taxon>
        <taxon>Burkholderia</taxon>
        <taxon>Burkholderia cepacia complex</taxon>
    </lineage>
</organism>
<dbReference type="Proteomes" id="UP000494260">
    <property type="component" value="Unassembled WGS sequence"/>
</dbReference>
<sequence>MKNEIVTPAGANGEAASRRRFGAAVAVHAAMACLGATALPTAAAAPPASCNDQLTRLIVPALQQTEMNRRGIHVDVDERDGDVYRIRLFTIPDHSGTPNREATIGWVTLDTQAMRARDVTRDPDRPDVLKIDRRALSRFVSTCVAPAAPVAPVRNAVDCDALNRRAQAQGDYVTGSDAGRVVTGKGRLPFYSAPDDACRIDGLFIVEHDHVDARTDYGRFTSVVYLSPRTRSLAEGWVPTARLKPDGTGIAPRQP</sequence>
<dbReference type="AlphaFoldDB" id="A0A6P2WD34"/>
<dbReference type="InterPro" id="IPR006311">
    <property type="entry name" value="TAT_signal"/>
</dbReference>
<reference evidence="1 2" key="1">
    <citation type="submission" date="2019-09" db="EMBL/GenBank/DDBJ databases">
        <authorList>
            <person name="Depoorter E."/>
        </authorList>
    </citation>
    <scope>NUCLEOTIDE SEQUENCE [LARGE SCALE GENOMIC DNA]</scope>
    <source>
        <strain evidence="1">R-18109</strain>
    </source>
</reference>
<dbReference type="PROSITE" id="PS51318">
    <property type="entry name" value="TAT"/>
    <property type="match status" value="1"/>
</dbReference>
<dbReference type="PROSITE" id="PS51257">
    <property type="entry name" value="PROKAR_LIPOPROTEIN"/>
    <property type="match status" value="1"/>
</dbReference>
<accession>A0A6P2WD34</accession>
<name>A0A6P2WD34_BURL3</name>
<dbReference type="EMBL" id="CABVQH010000012">
    <property type="protein sequence ID" value="VWC88307.1"/>
    <property type="molecule type" value="Genomic_DNA"/>
</dbReference>
<protein>
    <recommendedName>
        <fullName evidence="3">Lipoprotein</fullName>
    </recommendedName>
</protein>
<gene>
    <name evidence="1" type="ORF">BLA18109_03729</name>
</gene>
<evidence type="ECO:0000313" key="1">
    <source>
        <dbReference type="EMBL" id="VWC88307.1"/>
    </source>
</evidence>